<gene>
    <name evidence="2" type="ORF">PPNO1_LOCUS4145</name>
</gene>
<accession>A0A9P1MAG7</accession>
<dbReference type="OrthoDB" id="39175at2759"/>
<protein>
    <submittedName>
        <fullName evidence="2">Uncharacterized protein</fullName>
    </submittedName>
</protein>
<evidence type="ECO:0000313" key="3">
    <source>
        <dbReference type="Proteomes" id="UP000838763"/>
    </source>
</evidence>
<dbReference type="Proteomes" id="UP000838763">
    <property type="component" value="Unassembled WGS sequence"/>
</dbReference>
<feature type="compositionally biased region" description="Polar residues" evidence="1">
    <location>
        <begin position="72"/>
        <end position="86"/>
    </location>
</feature>
<name>A0A9P1MAG7_9PEZI</name>
<dbReference type="AlphaFoldDB" id="A0A9P1MAG7"/>
<comment type="caution">
    <text evidence="2">The sequence shown here is derived from an EMBL/GenBank/DDBJ whole genome shotgun (WGS) entry which is preliminary data.</text>
</comment>
<proteinExistence type="predicted"/>
<evidence type="ECO:0000256" key="1">
    <source>
        <dbReference type="SAM" id="MobiDB-lite"/>
    </source>
</evidence>
<dbReference type="EMBL" id="CALLCH030000011">
    <property type="protein sequence ID" value="CAI4214414.1"/>
    <property type="molecule type" value="Genomic_DNA"/>
</dbReference>
<organism evidence="2 3">
    <name type="scientific">Parascedosporium putredinis</name>
    <dbReference type="NCBI Taxonomy" id="1442378"/>
    <lineage>
        <taxon>Eukaryota</taxon>
        <taxon>Fungi</taxon>
        <taxon>Dikarya</taxon>
        <taxon>Ascomycota</taxon>
        <taxon>Pezizomycotina</taxon>
        <taxon>Sordariomycetes</taxon>
        <taxon>Hypocreomycetidae</taxon>
        <taxon>Microascales</taxon>
        <taxon>Microascaceae</taxon>
        <taxon>Parascedosporium</taxon>
    </lineage>
</organism>
<reference evidence="2" key="1">
    <citation type="submission" date="2022-11" db="EMBL/GenBank/DDBJ databases">
        <authorList>
            <person name="Scott C."/>
            <person name="Bruce N."/>
        </authorList>
    </citation>
    <scope>NUCLEOTIDE SEQUENCE</scope>
</reference>
<evidence type="ECO:0000313" key="2">
    <source>
        <dbReference type="EMBL" id="CAI4214414.1"/>
    </source>
</evidence>
<keyword evidence="3" id="KW-1185">Reference proteome</keyword>
<sequence>MQPYSPRMRKMQGSGRCTDRFIPLSIILERLQRVEESLTNNRSNADSSSTGPDTDPSSGTSSRAPEPFATPSRATSTDLDSPTSRTHPPLPVPPPRAAKMGSSSISFSGPCSIWTGTRSPDFLREASDGLPLDAAAVLTNALIQVERIRVKGLATATVTEQISIPSDLAKIWIKNYFTRMPEDAFTNLFPGN</sequence>
<feature type="compositionally biased region" description="Low complexity" evidence="1">
    <location>
        <begin position="46"/>
        <end position="62"/>
    </location>
</feature>
<feature type="region of interest" description="Disordered" evidence="1">
    <location>
        <begin position="37"/>
        <end position="105"/>
    </location>
</feature>